<evidence type="ECO:0000256" key="2">
    <source>
        <dbReference type="ARBA" id="ARBA00022475"/>
    </source>
</evidence>
<dbReference type="InterPro" id="IPR004117">
    <property type="entry name" value="7tm6_olfct_rcpt"/>
</dbReference>
<evidence type="ECO:0000313" key="11">
    <source>
        <dbReference type="EMBL" id="RZB40733.1"/>
    </source>
</evidence>
<accession>A0A482VBT6</accession>
<dbReference type="GO" id="GO:0007165">
    <property type="term" value="P:signal transduction"/>
    <property type="evidence" value="ECO:0007669"/>
    <property type="project" value="UniProtKB-KW"/>
</dbReference>
<evidence type="ECO:0000256" key="7">
    <source>
        <dbReference type="ARBA" id="ARBA00023136"/>
    </source>
</evidence>
<keyword evidence="6 10" id="KW-1133">Transmembrane helix</keyword>
<keyword evidence="12" id="KW-1185">Reference proteome</keyword>
<evidence type="ECO:0000256" key="6">
    <source>
        <dbReference type="ARBA" id="ARBA00022989"/>
    </source>
</evidence>
<protein>
    <recommendedName>
        <fullName evidence="13">7tm 6 domain containing protein</fullName>
    </recommendedName>
</protein>
<evidence type="ECO:0000256" key="8">
    <source>
        <dbReference type="ARBA" id="ARBA00023170"/>
    </source>
</evidence>
<dbReference type="PANTHER" id="PTHR21137">
    <property type="entry name" value="ODORANT RECEPTOR"/>
    <property type="match status" value="1"/>
</dbReference>
<dbReference type="AlphaFoldDB" id="A0A482VBT6"/>
<feature type="transmembrane region" description="Helical" evidence="10">
    <location>
        <begin position="291"/>
        <end position="311"/>
    </location>
</feature>
<keyword evidence="7 10" id="KW-0472">Membrane</keyword>
<dbReference type="PANTHER" id="PTHR21137:SF35">
    <property type="entry name" value="ODORANT RECEPTOR 19A-RELATED"/>
    <property type="match status" value="1"/>
</dbReference>
<feature type="transmembrane region" description="Helical" evidence="10">
    <location>
        <begin position="127"/>
        <end position="149"/>
    </location>
</feature>
<keyword evidence="2" id="KW-1003">Cell membrane</keyword>
<keyword evidence="8" id="KW-0675">Receptor</keyword>
<dbReference type="GO" id="GO:0004984">
    <property type="term" value="F:olfactory receptor activity"/>
    <property type="evidence" value="ECO:0007669"/>
    <property type="project" value="InterPro"/>
</dbReference>
<comment type="caution">
    <text evidence="11">The sequence shown here is derived from an EMBL/GenBank/DDBJ whole genome shotgun (WGS) entry which is preliminary data.</text>
</comment>
<dbReference type="GO" id="GO:0005549">
    <property type="term" value="F:odorant binding"/>
    <property type="evidence" value="ECO:0007669"/>
    <property type="project" value="InterPro"/>
</dbReference>
<evidence type="ECO:0000313" key="12">
    <source>
        <dbReference type="Proteomes" id="UP000292052"/>
    </source>
</evidence>
<name>A0A482VBT6_ASBVE</name>
<dbReference type="Proteomes" id="UP000292052">
    <property type="component" value="Unassembled WGS sequence"/>
</dbReference>
<gene>
    <name evidence="11" type="ORF">BDFB_003391</name>
</gene>
<keyword evidence="5" id="KW-0552">Olfaction</keyword>
<keyword evidence="9" id="KW-0807">Transducer</keyword>
<proteinExistence type="predicted"/>
<evidence type="ECO:0000256" key="3">
    <source>
        <dbReference type="ARBA" id="ARBA00022606"/>
    </source>
</evidence>
<dbReference type="GO" id="GO:0005886">
    <property type="term" value="C:plasma membrane"/>
    <property type="evidence" value="ECO:0007669"/>
    <property type="project" value="UniProtKB-SubCell"/>
</dbReference>
<keyword evidence="3" id="KW-0716">Sensory transduction</keyword>
<evidence type="ECO:0000256" key="10">
    <source>
        <dbReference type="SAM" id="Phobius"/>
    </source>
</evidence>
<dbReference type="OrthoDB" id="8196465at2759"/>
<keyword evidence="4 10" id="KW-0812">Transmembrane</keyword>
<sequence length="370" mass="43010">MLTFDFQKRTSKILRRLRILGTLYSDKNNTFCFNLYLIYTIVVNIYYNLHNIAQAANIFYHYDDLDELTSSGLLTIMETLTNVKAYYVVTNKSRILKINNMVQKWSFQPKNSRQEEMAKYTFKIFDVMSLLHTLGPTLTVVFFGCYPIAEMKTNKKLPFSAWYPYDYKISPLFEITYFHQLSSSLIMAHIHINSDCLAYNLIAIIIVQLDFLADNLKNVNNNIKSNLGNFEKERNIAFLDCVKHHKDILSCFNEVYKILNINLLGQFVVSTTSLCLTSLQLSTVNPTSTHFMALMVYELAVLVQLLMFCWWGNELIFKSQQIPQAAFESDWIEASIPFKKSIMFFIQQTQKPLTLYAVDFFTISLTSFAL</sequence>
<evidence type="ECO:0000256" key="1">
    <source>
        <dbReference type="ARBA" id="ARBA00004651"/>
    </source>
</evidence>
<evidence type="ECO:0008006" key="13">
    <source>
        <dbReference type="Google" id="ProtNLM"/>
    </source>
</evidence>
<feature type="non-terminal residue" evidence="11">
    <location>
        <position position="370"/>
    </location>
</feature>
<reference evidence="11 12" key="1">
    <citation type="submission" date="2017-03" db="EMBL/GenBank/DDBJ databases">
        <title>Genome of the blue death feigning beetle - Asbolus verrucosus.</title>
        <authorList>
            <person name="Rider S.D."/>
        </authorList>
    </citation>
    <scope>NUCLEOTIDE SEQUENCE [LARGE SCALE GENOMIC DNA]</scope>
    <source>
        <strain evidence="11">Butters</strain>
        <tissue evidence="11">Head and leg muscle</tissue>
    </source>
</reference>
<evidence type="ECO:0000256" key="4">
    <source>
        <dbReference type="ARBA" id="ARBA00022692"/>
    </source>
</evidence>
<comment type="subcellular location">
    <subcellularLocation>
        <location evidence="1">Cell membrane</location>
        <topology evidence="1">Multi-pass membrane protein</topology>
    </subcellularLocation>
</comment>
<evidence type="ECO:0000256" key="9">
    <source>
        <dbReference type="ARBA" id="ARBA00023224"/>
    </source>
</evidence>
<organism evidence="11 12">
    <name type="scientific">Asbolus verrucosus</name>
    <name type="common">Desert ironclad beetle</name>
    <dbReference type="NCBI Taxonomy" id="1661398"/>
    <lineage>
        <taxon>Eukaryota</taxon>
        <taxon>Metazoa</taxon>
        <taxon>Ecdysozoa</taxon>
        <taxon>Arthropoda</taxon>
        <taxon>Hexapoda</taxon>
        <taxon>Insecta</taxon>
        <taxon>Pterygota</taxon>
        <taxon>Neoptera</taxon>
        <taxon>Endopterygota</taxon>
        <taxon>Coleoptera</taxon>
        <taxon>Polyphaga</taxon>
        <taxon>Cucujiformia</taxon>
        <taxon>Tenebrionidae</taxon>
        <taxon>Pimeliinae</taxon>
        <taxon>Asbolus</taxon>
    </lineage>
</organism>
<dbReference type="Pfam" id="PF02949">
    <property type="entry name" value="7tm_6"/>
    <property type="match status" value="1"/>
</dbReference>
<dbReference type="EMBL" id="QDEB01116419">
    <property type="protein sequence ID" value="RZB40733.1"/>
    <property type="molecule type" value="Genomic_DNA"/>
</dbReference>
<evidence type="ECO:0000256" key="5">
    <source>
        <dbReference type="ARBA" id="ARBA00022725"/>
    </source>
</evidence>